<keyword evidence="8" id="KW-0460">Magnesium</keyword>
<dbReference type="PANTHER" id="PTHR15822:SF4">
    <property type="entry name" value="TYROSYL-DNA PHOSPHODIESTERASE 2"/>
    <property type="match status" value="1"/>
</dbReference>
<dbReference type="InterPro" id="IPR005135">
    <property type="entry name" value="Endo/exonuclease/phosphatase"/>
</dbReference>
<evidence type="ECO:0000256" key="8">
    <source>
        <dbReference type="ARBA" id="ARBA00022842"/>
    </source>
</evidence>
<comment type="cofactor">
    <cofactor evidence="1">
        <name>Mn(2+)</name>
        <dbReference type="ChEBI" id="CHEBI:29035"/>
    </cofactor>
</comment>
<proteinExistence type="predicted"/>
<evidence type="ECO:0000313" key="13">
    <source>
        <dbReference type="Proteomes" id="UP000016932"/>
    </source>
</evidence>
<dbReference type="GO" id="GO:0006302">
    <property type="term" value="P:double-strand break repair"/>
    <property type="evidence" value="ECO:0007669"/>
    <property type="project" value="TreeGrafter"/>
</dbReference>
<keyword evidence="4" id="KW-0540">Nuclease</keyword>
<evidence type="ECO:0000256" key="10">
    <source>
        <dbReference type="ARBA" id="ARBA00023242"/>
    </source>
</evidence>
<dbReference type="VEuPathDB" id="FungiDB:MYCFIDRAFT_65435"/>
<evidence type="ECO:0000259" key="11">
    <source>
        <dbReference type="Pfam" id="PF03372"/>
    </source>
</evidence>
<evidence type="ECO:0000313" key="12">
    <source>
        <dbReference type="EMBL" id="EME87245.1"/>
    </source>
</evidence>
<dbReference type="AlphaFoldDB" id="N1Q5L4"/>
<reference evidence="12 13" key="1">
    <citation type="journal article" date="2012" name="PLoS Pathog.">
        <title>Diverse lifestyles and strategies of plant pathogenesis encoded in the genomes of eighteen Dothideomycetes fungi.</title>
        <authorList>
            <person name="Ohm R.A."/>
            <person name="Feau N."/>
            <person name="Henrissat B."/>
            <person name="Schoch C.L."/>
            <person name="Horwitz B.A."/>
            <person name="Barry K.W."/>
            <person name="Condon B.J."/>
            <person name="Copeland A.C."/>
            <person name="Dhillon B."/>
            <person name="Glaser F."/>
            <person name="Hesse C.N."/>
            <person name="Kosti I."/>
            <person name="LaButti K."/>
            <person name="Lindquist E.A."/>
            <person name="Lucas S."/>
            <person name="Salamov A.A."/>
            <person name="Bradshaw R.E."/>
            <person name="Ciuffetti L."/>
            <person name="Hamelin R.C."/>
            <person name="Kema G.H.J."/>
            <person name="Lawrence C."/>
            <person name="Scott J.A."/>
            <person name="Spatafora J.W."/>
            <person name="Turgeon B.G."/>
            <person name="de Wit P.J.G.M."/>
            <person name="Zhong S."/>
            <person name="Goodwin S.B."/>
            <person name="Grigoriev I.V."/>
        </authorList>
    </citation>
    <scope>NUCLEOTIDE SEQUENCE [LARGE SCALE GENOMIC DNA]</scope>
    <source>
        <strain evidence="12 13">CIRAD86</strain>
    </source>
</reference>
<evidence type="ECO:0000256" key="6">
    <source>
        <dbReference type="ARBA" id="ARBA00022763"/>
    </source>
</evidence>
<dbReference type="InterPro" id="IPR051547">
    <property type="entry name" value="TDP2-like"/>
</dbReference>
<sequence length="333" mass="37602">MDSLVQKCIQEVEAKKRSSVPWQFDHPYQQPYYVFNNAEWQTREPVSKSSPGAADITKLALYSWNIDFMLPAAQSRMNKALSHLESMVAKTDASTATVIYLQECVESDLQTVSSNTWIRSNFALTDLSGNNWQSGHYGTISLVDKRLPITSCFRVHYSKTRMERDVLIVDVRIQQQSIRLCNSHLESLALEPPFRIPQMKLIAEYMHDQSVDGAAVAGDFNAIQPFDKSLHSDNGLKDAYLELGGREDDASGHTWGQQAATSQRERFGTSRMDKVYFVGSLELLSFEKFGGDVCVEDQSEQDQIVSLGFDKPWITDHLGVKAVFGLRSIKQKM</sequence>
<evidence type="ECO:0000256" key="4">
    <source>
        <dbReference type="ARBA" id="ARBA00022722"/>
    </source>
</evidence>
<dbReference type="EMBL" id="KB446555">
    <property type="protein sequence ID" value="EME87245.1"/>
    <property type="molecule type" value="Genomic_DNA"/>
</dbReference>
<comment type="subcellular location">
    <subcellularLocation>
        <location evidence="3">Nucleus</location>
        <location evidence="3">PML body</location>
    </subcellularLocation>
</comment>
<dbReference type="HOGENOM" id="CLU_042307_0_1_1"/>
<evidence type="ECO:0000256" key="9">
    <source>
        <dbReference type="ARBA" id="ARBA00023204"/>
    </source>
</evidence>
<dbReference type="Gene3D" id="3.60.10.10">
    <property type="entry name" value="Endonuclease/exonuclease/phosphatase"/>
    <property type="match status" value="1"/>
</dbReference>
<keyword evidence="7" id="KW-0378">Hydrolase</keyword>
<keyword evidence="6" id="KW-0227">DNA damage</keyword>
<gene>
    <name evidence="12" type="ORF">MYCFIDRAFT_65435</name>
</gene>
<dbReference type="GO" id="GO:0070260">
    <property type="term" value="F:5'-tyrosyl-DNA phosphodiesterase activity"/>
    <property type="evidence" value="ECO:0007669"/>
    <property type="project" value="TreeGrafter"/>
</dbReference>
<dbReference type="GO" id="GO:0005737">
    <property type="term" value="C:cytoplasm"/>
    <property type="evidence" value="ECO:0007669"/>
    <property type="project" value="TreeGrafter"/>
</dbReference>
<evidence type="ECO:0000256" key="3">
    <source>
        <dbReference type="ARBA" id="ARBA00004322"/>
    </source>
</evidence>
<keyword evidence="9" id="KW-0234">DNA repair</keyword>
<dbReference type="GO" id="GO:0003697">
    <property type="term" value="F:single-stranded DNA binding"/>
    <property type="evidence" value="ECO:0007669"/>
    <property type="project" value="TreeGrafter"/>
</dbReference>
<dbReference type="GO" id="GO:0004518">
    <property type="term" value="F:nuclease activity"/>
    <property type="evidence" value="ECO:0007669"/>
    <property type="project" value="UniProtKB-KW"/>
</dbReference>
<name>N1Q5L4_PSEFD</name>
<evidence type="ECO:0000256" key="1">
    <source>
        <dbReference type="ARBA" id="ARBA00001936"/>
    </source>
</evidence>
<comment type="cofactor">
    <cofactor evidence="2">
        <name>Mg(2+)</name>
        <dbReference type="ChEBI" id="CHEBI:18420"/>
    </cofactor>
</comment>
<evidence type="ECO:0000256" key="2">
    <source>
        <dbReference type="ARBA" id="ARBA00001946"/>
    </source>
</evidence>
<protein>
    <recommendedName>
        <fullName evidence="11">Endonuclease/exonuclease/phosphatase domain-containing protein</fullName>
    </recommendedName>
</protein>
<keyword evidence="10" id="KW-0539">Nucleus</keyword>
<keyword evidence="13" id="KW-1185">Reference proteome</keyword>
<dbReference type="CDD" id="cd09080">
    <property type="entry name" value="TDP2"/>
    <property type="match status" value="1"/>
</dbReference>
<dbReference type="Proteomes" id="UP000016932">
    <property type="component" value="Unassembled WGS sequence"/>
</dbReference>
<dbReference type="PANTHER" id="PTHR15822">
    <property type="entry name" value="TRAF AND TNF RECEPTOR-ASSOCIATED PROTEIN"/>
    <property type="match status" value="1"/>
</dbReference>
<dbReference type="eggNOG" id="ENOG502R668">
    <property type="taxonomic scope" value="Eukaryota"/>
</dbReference>
<dbReference type="RefSeq" id="XP_007920284.1">
    <property type="nucleotide sequence ID" value="XM_007922093.1"/>
</dbReference>
<dbReference type="GO" id="GO:0046872">
    <property type="term" value="F:metal ion binding"/>
    <property type="evidence" value="ECO:0007669"/>
    <property type="project" value="UniProtKB-KW"/>
</dbReference>
<dbReference type="SUPFAM" id="SSF56219">
    <property type="entry name" value="DNase I-like"/>
    <property type="match status" value="1"/>
</dbReference>
<dbReference type="KEGG" id="pfj:MYCFIDRAFT_65435"/>
<keyword evidence="5" id="KW-0479">Metal-binding</keyword>
<feature type="domain" description="Endonuclease/exonuclease/phosphatase" evidence="11">
    <location>
        <begin position="63"/>
        <end position="317"/>
    </location>
</feature>
<dbReference type="OrthoDB" id="9975959at2759"/>
<accession>N1Q5L4</accession>
<dbReference type="GeneID" id="19340857"/>
<evidence type="ECO:0000256" key="5">
    <source>
        <dbReference type="ARBA" id="ARBA00022723"/>
    </source>
</evidence>
<evidence type="ECO:0000256" key="7">
    <source>
        <dbReference type="ARBA" id="ARBA00022801"/>
    </source>
</evidence>
<dbReference type="Pfam" id="PF03372">
    <property type="entry name" value="Exo_endo_phos"/>
    <property type="match status" value="1"/>
</dbReference>
<dbReference type="InterPro" id="IPR036691">
    <property type="entry name" value="Endo/exonu/phosph_ase_sf"/>
</dbReference>
<dbReference type="STRING" id="383855.N1Q5L4"/>
<organism evidence="12 13">
    <name type="scientific">Pseudocercospora fijiensis (strain CIRAD86)</name>
    <name type="common">Black leaf streak disease fungus</name>
    <name type="synonym">Mycosphaerella fijiensis</name>
    <dbReference type="NCBI Taxonomy" id="383855"/>
    <lineage>
        <taxon>Eukaryota</taxon>
        <taxon>Fungi</taxon>
        <taxon>Dikarya</taxon>
        <taxon>Ascomycota</taxon>
        <taxon>Pezizomycotina</taxon>
        <taxon>Dothideomycetes</taxon>
        <taxon>Dothideomycetidae</taxon>
        <taxon>Mycosphaerellales</taxon>
        <taxon>Mycosphaerellaceae</taxon>
        <taxon>Pseudocercospora</taxon>
    </lineage>
</organism>